<dbReference type="OrthoDB" id="9102487at2"/>
<accession>A0A7Z2GEF3</accession>
<proteinExistence type="predicted"/>
<dbReference type="KEGG" id="pacs:FAZ98_00050"/>
<evidence type="ECO:0000313" key="3">
    <source>
        <dbReference type="Proteomes" id="UP000433577"/>
    </source>
</evidence>
<evidence type="ECO:0000256" key="1">
    <source>
        <dbReference type="SAM" id="Phobius"/>
    </source>
</evidence>
<sequence length="105" mass="11423">MHGHPTDRLVAGSIIGAIFTASLLLLLIWLDIPPEKKVGPAVRLAVPVVIAAVALFARPLLFKTIWRERRDPTLLEEDLNLLMIGRALGVVGGFFFGVTLATQLL</sequence>
<protein>
    <submittedName>
        <fullName evidence="2">Uncharacterized protein</fullName>
    </submittedName>
</protein>
<feature type="transmembrane region" description="Helical" evidence="1">
    <location>
        <begin position="9"/>
        <end position="30"/>
    </location>
</feature>
<feature type="transmembrane region" description="Helical" evidence="1">
    <location>
        <begin position="81"/>
        <end position="102"/>
    </location>
</feature>
<dbReference type="RefSeq" id="WP_158947587.1">
    <property type="nucleotide sequence ID" value="NZ_CP046913.1"/>
</dbReference>
<gene>
    <name evidence="2" type="ORF">FAZ98_00050</name>
</gene>
<keyword evidence="1" id="KW-1133">Transmembrane helix</keyword>
<name>A0A7Z2GEF3_9BURK</name>
<keyword evidence="1" id="KW-0472">Membrane</keyword>
<keyword evidence="3" id="KW-1185">Reference proteome</keyword>
<dbReference type="AlphaFoldDB" id="A0A7Z2GEF3"/>
<keyword evidence="1" id="KW-0812">Transmembrane</keyword>
<dbReference type="Proteomes" id="UP000433577">
    <property type="component" value="Chromosome 1"/>
</dbReference>
<dbReference type="EMBL" id="CP046913">
    <property type="protein sequence ID" value="QGZ60256.1"/>
    <property type="molecule type" value="Genomic_DNA"/>
</dbReference>
<organism evidence="2 3">
    <name type="scientific">Paraburkholderia acidisoli</name>
    <dbReference type="NCBI Taxonomy" id="2571748"/>
    <lineage>
        <taxon>Bacteria</taxon>
        <taxon>Pseudomonadati</taxon>
        <taxon>Pseudomonadota</taxon>
        <taxon>Betaproteobacteria</taxon>
        <taxon>Burkholderiales</taxon>
        <taxon>Burkholderiaceae</taxon>
        <taxon>Paraburkholderia</taxon>
    </lineage>
</organism>
<reference evidence="2 3" key="1">
    <citation type="submission" date="2019-12" db="EMBL/GenBank/DDBJ databases">
        <title>Paraburkholderia acidiphila 7Q-K02 sp. nov and Paraburkholderia acidisoli DHF22 sp. nov., two strains isolated from forest soil.</title>
        <authorList>
            <person name="Gao Z."/>
            <person name="Qiu L."/>
        </authorList>
    </citation>
    <scope>NUCLEOTIDE SEQUENCE [LARGE SCALE GENOMIC DNA]</scope>
    <source>
        <strain evidence="2 3">DHF22</strain>
    </source>
</reference>
<evidence type="ECO:0000313" key="2">
    <source>
        <dbReference type="EMBL" id="QGZ60256.1"/>
    </source>
</evidence>
<feature type="transmembrane region" description="Helical" evidence="1">
    <location>
        <begin position="42"/>
        <end position="61"/>
    </location>
</feature>